<dbReference type="InterPro" id="IPR018770">
    <property type="entry name" value="ChloroindolylP_hydrolase"/>
</dbReference>
<reference evidence="3 4" key="1">
    <citation type="submission" date="2020-03" db="EMBL/GenBank/DDBJ databases">
        <authorList>
            <person name="Sun Q."/>
        </authorList>
    </citation>
    <scope>NUCLEOTIDE SEQUENCE [LARGE SCALE GENOMIC DNA]</scope>
    <source>
        <strain evidence="3 4">KACC 21451</strain>
    </source>
</reference>
<feature type="transmembrane region" description="Helical" evidence="2">
    <location>
        <begin position="7"/>
        <end position="29"/>
    </location>
</feature>
<evidence type="ECO:0000256" key="1">
    <source>
        <dbReference type="SAM" id="Coils"/>
    </source>
</evidence>
<sequence>MNPFFSFIIRTAVSLPSSILIWLVSFFGFDQTFSMASLVAIVGGGIVYWLTGSVLKNRFLKKHGLSRKEYQYIKKNLDEAKLKINRLQKALFSIKHIRSLKDRIELLRMTKNIYKLTNKEPSRFYQAEKFYFSHLDSVLELTEKYAFLSSQSKTNRELEYSLRDSQETLEDLTKLVEKDLYVLLSNDIDHLNFEIDVAKNSIKKYKELPDESRRLK</sequence>
<proteinExistence type="predicted"/>
<keyword evidence="2" id="KW-1133">Transmembrane helix</keyword>
<protein>
    <submittedName>
        <fullName evidence="3">Protein xpaC</fullName>
    </submittedName>
</protein>
<name>A0A846TVA9_9BACI</name>
<keyword evidence="2" id="KW-0472">Membrane</keyword>
<dbReference type="EMBL" id="JAAVUM010000030">
    <property type="protein sequence ID" value="NKE08215.1"/>
    <property type="molecule type" value="Genomic_DNA"/>
</dbReference>
<dbReference type="RefSeq" id="WP_167834565.1">
    <property type="nucleotide sequence ID" value="NZ_JAAVUM010000030.1"/>
</dbReference>
<keyword evidence="2" id="KW-0812">Transmembrane</keyword>
<evidence type="ECO:0000313" key="4">
    <source>
        <dbReference type="Proteomes" id="UP000587942"/>
    </source>
</evidence>
<evidence type="ECO:0000313" key="3">
    <source>
        <dbReference type="EMBL" id="NKE08215.1"/>
    </source>
</evidence>
<organism evidence="3 4">
    <name type="scientific">Mesobacillus selenatarsenatis</name>
    <dbReference type="NCBI Taxonomy" id="388741"/>
    <lineage>
        <taxon>Bacteria</taxon>
        <taxon>Bacillati</taxon>
        <taxon>Bacillota</taxon>
        <taxon>Bacilli</taxon>
        <taxon>Bacillales</taxon>
        <taxon>Bacillaceae</taxon>
        <taxon>Mesobacillus</taxon>
    </lineage>
</organism>
<feature type="coiled-coil region" evidence="1">
    <location>
        <begin position="155"/>
        <end position="208"/>
    </location>
</feature>
<dbReference type="Pfam" id="PF10112">
    <property type="entry name" value="Halogen_Hydrol"/>
    <property type="match status" value="1"/>
</dbReference>
<evidence type="ECO:0000256" key="2">
    <source>
        <dbReference type="SAM" id="Phobius"/>
    </source>
</evidence>
<comment type="caution">
    <text evidence="3">The sequence shown here is derived from an EMBL/GenBank/DDBJ whole genome shotgun (WGS) entry which is preliminary data.</text>
</comment>
<dbReference type="AlphaFoldDB" id="A0A846TVA9"/>
<accession>A0A846TVA9</accession>
<dbReference type="Proteomes" id="UP000587942">
    <property type="component" value="Unassembled WGS sequence"/>
</dbReference>
<keyword evidence="1" id="KW-0175">Coiled coil</keyword>
<gene>
    <name evidence="3" type="ORF">GWK17_22510</name>
</gene>
<feature type="transmembrane region" description="Helical" evidence="2">
    <location>
        <begin position="35"/>
        <end position="55"/>
    </location>
</feature>